<name>A0A0J1CYF8_ACIBA</name>
<dbReference type="Pfam" id="PF06223">
    <property type="entry name" value="Phage_tail_T"/>
    <property type="match status" value="1"/>
</dbReference>
<evidence type="ECO:0000259" key="1">
    <source>
        <dbReference type="Pfam" id="PF06223"/>
    </source>
</evidence>
<dbReference type="PATRIC" id="fig|1409923.3.peg.3931"/>
<evidence type="ECO:0000313" key="3">
    <source>
        <dbReference type="Proteomes" id="UP000036122"/>
    </source>
</evidence>
<reference evidence="2 3" key="1">
    <citation type="submission" date="2014-07" db="EMBL/GenBank/DDBJ databases">
        <authorList>
            <person name="Harkins D.M."/>
            <person name="Lesho E."/>
            <person name="Waterman P.E."/>
            <person name="Chan A."/>
            <person name="Fouts D.E."/>
        </authorList>
    </citation>
    <scope>NUCLEOTIDE SEQUENCE [LARGE SCALE GENOMIC DNA]</scope>
    <source>
        <strain evidence="2 3">MRSN 3527</strain>
    </source>
</reference>
<sequence length="79" mass="9196">MSNKEFGYWKAFNVLEPIGLFREDILFAGLGRTITDAMVPKHPFKLDNFMMFKEKQPMPKAEIQNNLKAFFSSYSKSKV</sequence>
<dbReference type="AlphaFoldDB" id="A0A0J1CYF8"/>
<dbReference type="EMBL" id="JPHZ01000035">
    <property type="protein sequence ID" value="KLT84343.1"/>
    <property type="molecule type" value="Genomic_DNA"/>
</dbReference>
<comment type="caution">
    <text evidence="2">The sequence shown here is derived from an EMBL/GenBank/DDBJ whole genome shotgun (WGS) entry which is preliminary data.</text>
</comment>
<feature type="domain" description="Minor tail T" evidence="1">
    <location>
        <begin position="2"/>
        <end position="71"/>
    </location>
</feature>
<evidence type="ECO:0000313" key="2">
    <source>
        <dbReference type="EMBL" id="KLT84343.1"/>
    </source>
</evidence>
<organism evidence="2 3">
    <name type="scientific">Acinetobacter baumannii MRSN 3527</name>
    <dbReference type="NCBI Taxonomy" id="1409923"/>
    <lineage>
        <taxon>Bacteria</taxon>
        <taxon>Pseudomonadati</taxon>
        <taxon>Pseudomonadota</taxon>
        <taxon>Gammaproteobacteria</taxon>
        <taxon>Moraxellales</taxon>
        <taxon>Moraxellaceae</taxon>
        <taxon>Acinetobacter</taxon>
        <taxon>Acinetobacter calcoaceticus/baumannii complex</taxon>
    </lineage>
</organism>
<dbReference type="InterPro" id="IPR009350">
    <property type="entry name" value="Phage_tail_T"/>
</dbReference>
<proteinExistence type="predicted"/>
<protein>
    <recommendedName>
        <fullName evidence="1">Minor tail T domain-containing protein</fullName>
    </recommendedName>
</protein>
<gene>
    <name evidence="2" type="ORF">T630_2874</name>
</gene>
<dbReference type="Proteomes" id="UP000036122">
    <property type="component" value="Unassembled WGS sequence"/>
</dbReference>
<accession>A0A0J1CYF8</accession>
<dbReference type="RefSeq" id="WP_000066141.1">
    <property type="nucleotide sequence ID" value="NZ_JPHZ01000035.1"/>
</dbReference>